<dbReference type="EMBL" id="CP014224">
    <property type="protein sequence ID" value="ANW96281.1"/>
    <property type="molecule type" value="Genomic_DNA"/>
</dbReference>
<gene>
    <name evidence="2" type="ORF">AXE80_08315</name>
</gene>
<keyword evidence="1" id="KW-0812">Transmembrane</keyword>
<dbReference type="Proteomes" id="UP000092967">
    <property type="component" value="Chromosome"/>
</dbReference>
<keyword evidence="1" id="KW-1133">Transmembrane helix</keyword>
<dbReference type="RefSeq" id="WP_068826237.1">
    <property type="nucleotide sequence ID" value="NZ_CP014224.1"/>
</dbReference>
<sequence length="642" mass="75478">MMRKVNLIYKLLGFFIIILLIITVVDIVRISKYKIHPVKPKKAFKTDETKVYWDLTQGTSNIDWNRLDGTLKYIKNEYDCADFKLVNLIRIIYEYENKIPLSHQDKIKKTLLNFRYWLDEPGENSMCYWSENHQILFASAEYLIGKKYYNNFFPNSKLSGSEHMKKAKTRILDWLQMRWNYGFTEFYSEVYYKEDIAALVNLIDYADDKEITEKCKIILDLLFYDVATQSTNLMFVSTSGRAYENNRKGPRNLVGLTEYYWGNGKEINANIVYGLMQTKNYDLPPVLKEIARDSSNVVIKQSNGLNISELNREGFNNKTTSSLMMQWGMEAFVNPEVIRNSLYHIRKNKMFSNSFLGDFKQLDFSLLNYLHLEPLAIKLINPQFNGTAIQNGNTYTYKTKDYSLYTVQNYHPGNYADQHHVFGMNINNHFAIYHSHPAVEKGVKIHSPNYWVGYGHLPHSVQDENINLSIYNIPNKKGIIEYDLLKYTHAYFPNEKFDEVELHKNYIFGKKGDTYCALIGDNNLEYRESTTDDIIQKGQKVFWITEAGSKSQDGSFTQFVQRIKNNKIAFNKEKLALIYSSKGKKYQLNYKSDFMINSKIINTNYSRFDAPYIKSNRKPENLKIEFNDKTLYLDFYKMTREY</sequence>
<dbReference type="OrthoDB" id="1029638at2"/>
<keyword evidence="1" id="KW-0472">Membrane</keyword>
<name>A0A1B1Y668_9FLAO</name>
<proteinExistence type="predicted"/>
<protein>
    <recommendedName>
        <fullName evidence="4">Heparin-sulfate lyase N-terminal domain-containing protein</fullName>
    </recommendedName>
</protein>
<evidence type="ECO:0000313" key="2">
    <source>
        <dbReference type="EMBL" id="ANW96281.1"/>
    </source>
</evidence>
<organism evidence="2 3">
    <name type="scientific">Wenyingzhuangia fucanilytica</name>
    <dbReference type="NCBI Taxonomy" id="1790137"/>
    <lineage>
        <taxon>Bacteria</taxon>
        <taxon>Pseudomonadati</taxon>
        <taxon>Bacteroidota</taxon>
        <taxon>Flavobacteriia</taxon>
        <taxon>Flavobacteriales</taxon>
        <taxon>Flavobacteriaceae</taxon>
        <taxon>Wenyingzhuangia</taxon>
    </lineage>
</organism>
<keyword evidence="3" id="KW-1185">Reference proteome</keyword>
<dbReference type="STRING" id="1790137.AXE80_08315"/>
<dbReference type="KEGG" id="wfu:AXE80_08315"/>
<evidence type="ECO:0000313" key="3">
    <source>
        <dbReference type="Proteomes" id="UP000092967"/>
    </source>
</evidence>
<dbReference type="AlphaFoldDB" id="A0A1B1Y668"/>
<evidence type="ECO:0008006" key="4">
    <source>
        <dbReference type="Google" id="ProtNLM"/>
    </source>
</evidence>
<reference evidence="2 3" key="1">
    <citation type="submission" date="2016-02" db="EMBL/GenBank/DDBJ databases">
        <authorList>
            <person name="Wen L."/>
            <person name="He K."/>
            <person name="Yang H."/>
        </authorList>
    </citation>
    <scope>NUCLEOTIDE SEQUENCE [LARGE SCALE GENOMIC DNA]</scope>
    <source>
        <strain evidence="2 3">CZ1127</strain>
    </source>
</reference>
<evidence type="ECO:0000256" key="1">
    <source>
        <dbReference type="SAM" id="Phobius"/>
    </source>
</evidence>
<accession>A0A1B1Y668</accession>
<feature type="transmembrane region" description="Helical" evidence="1">
    <location>
        <begin position="7"/>
        <end position="28"/>
    </location>
</feature>